<protein>
    <submittedName>
        <fullName evidence="12">KRAB</fullName>
    </submittedName>
</protein>
<organism evidence="12 13">
    <name type="scientific">Mytilus edulis</name>
    <name type="common">Blue mussel</name>
    <dbReference type="NCBI Taxonomy" id="6550"/>
    <lineage>
        <taxon>Eukaryota</taxon>
        <taxon>Metazoa</taxon>
        <taxon>Spiralia</taxon>
        <taxon>Lophotrochozoa</taxon>
        <taxon>Mollusca</taxon>
        <taxon>Bivalvia</taxon>
        <taxon>Autobranchia</taxon>
        <taxon>Pteriomorphia</taxon>
        <taxon>Mytilida</taxon>
        <taxon>Mytiloidea</taxon>
        <taxon>Mytilidae</taxon>
        <taxon>Mytilinae</taxon>
        <taxon>Mytilus</taxon>
    </lineage>
</organism>
<dbReference type="InterPro" id="IPR036236">
    <property type="entry name" value="Znf_C2H2_sf"/>
</dbReference>
<keyword evidence="8" id="KW-0804">Transcription</keyword>
<dbReference type="PROSITE" id="PS00028">
    <property type="entry name" value="ZINC_FINGER_C2H2_1"/>
    <property type="match status" value="3"/>
</dbReference>
<dbReference type="InterPro" id="IPR013087">
    <property type="entry name" value="Znf_C2H2_type"/>
</dbReference>
<accession>A0A8S3T9U6</accession>
<keyword evidence="9" id="KW-0539">Nucleus</keyword>
<evidence type="ECO:0000256" key="5">
    <source>
        <dbReference type="ARBA" id="ARBA00022771"/>
    </source>
</evidence>
<keyword evidence="13" id="KW-1185">Reference proteome</keyword>
<evidence type="ECO:0000256" key="4">
    <source>
        <dbReference type="ARBA" id="ARBA00022737"/>
    </source>
</evidence>
<evidence type="ECO:0000256" key="9">
    <source>
        <dbReference type="ARBA" id="ARBA00023242"/>
    </source>
</evidence>
<dbReference type="FunFam" id="3.30.160.60:FF:000193">
    <property type="entry name" value="Zinc finger protein 300"/>
    <property type="match status" value="1"/>
</dbReference>
<keyword evidence="5 10" id="KW-0863">Zinc-finger</keyword>
<name>A0A8S3T9U6_MYTED</name>
<gene>
    <name evidence="12" type="ORF">MEDL_39008</name>
</gene>
<feature type="domain" description="C2H2-type" evidence="11">
    <location>
        <begin position="108"/>
        <end position="131"/>
    </location>
</feature>
<keyword evidence="3" id="KW-0479">Metal-binding</keyword>
<feature type="domain" description="C2H2-type" evidence="11">
    <location>
        <begin position="136"/>
        <end position="172"/>
    </location>
</feature>
<feature type="domain" description="C2H2-type" evidence="11">
    <location>
        <begin position="78"/>
        <end position="106"/>
    </location>
</feature>
<evidence type="ECO:0000259" key="11">
    <source>
        <dbReference type="PROSITE" id="PS50157"/>
    </source>
</evidence>
<evidence type="ECO:0000256" key="2">
    <source>
        <dbReference type="ARBA" id="ARBA00006991"/>
    </source>
</evidence>
<evidence type="ECO:0000313" key="13">
    <source>
        <dbReference type="Proteomes" id="UP000683360"/>
    </source>
</evidence>
<evidence type="ECO:0000256" key="1">
    <source>
        <dbReference type="ARBA" id="ARBA00004123"/>
    </source>
</evidence>
<dbReference type="InterPro" id="IPR022755">
    <property type="entry name" value="Znf_C2H2_jaz"/>
</dbReference>
<evidence type="ECO:0000256" key="3">
    <source>
        <dbReference type="ARBA" id="ARBA00022723"/>
    </source>
</evidence>
<dbReference type="PANTHER" id="PTHR16515:SF49">
    <property type="entry name" value="GASTRULA ZINC FINGER PROTEIN XLCGF49.1-LIKE-RELATED"/>
    <property type="match status" value="1"/>
</dbReference>
<feature type="domain" description="C2H2-type" evidence="11">
    <location>
        <begin position="9"/>
        <end position="36"/>
    </location>
</feature>
<dbReference type="FunFam" id="3.30.160.60:FF:000100">
    <property type="entry name" value="Zinc finger 45-like"/>
    <property type="match status" value="1"/>
</dbReference>
<keyword evidence="7" id="KW-0805">Transcription regulation</keyword>
<dbReference type="InterPro" id="IPR050331">
    <property type="entry name" value="Zinc_finger"/>
</dbReference>
<keyword evidence="4" id="KW-0677">Repeat</keyword>
<dbReference type="AlphaFoldDB" id="A0A8S3T9U6"/>
<evidence type="ECO:0000256" key="6">
    <source>
        <dbReference type="ARBA" id="ARBA00022833"/>
    </source>
</evidence>
<feature type="domain" description="C2H2-type" evidence="11">
    <location>
        <begin position="37"/>
        <end position="68"/>
    </location>
</feature>
<dbReference type="Pfam" id="PF00096">
    <property type="entry name" value="zf-C2H2"/>
    <property type="match status" value="4"/>
</dbReference>
<dbReference type="GO" id="GO:0010468">
    <property type="term" value="P:regulation of gene expression"/>
    <property type="evidence" value="ECO:0007669"/>
    <property type="project" value="TreeGrafter"/>
</dbReference>
<dbReference type="SUPFAM" id="SSF57667">
    <property type="entry name" value="beta-beta-alpha zinc fingers"/>
    <property type="match status" value="2"/>
</dbReference>
<evidence type="ECO:0000256" key="10">
    <source>
        <dbReference type="PROSITE-ProRule" id="PRU00042"/>
    </source>
</evidence>
<comment type="caution">
    <text evidence="12">The sequence shown here is derived from an EMBL/GenBank/DDBJ whole genome shotgun (WGS) entry which is preliminary data.</text>
</comment>
<reference evidence="12" key="1">
    <citation type="submission" date="2021-03" db="EMBL/GenBank/DDBJ databases">
        <authorList>
            <person name="Bekaert M."/>
        </authorList>
    </citation>
    <scope>NUCLEOTIDE SEQUENCE</scope>
</reference>
<dbReference type="EMBL" id="CAJPWZ010001862">
    <property type="protein sequence ID" value="CAG2225894.1"/>
    <property type="molecule type" value="Genomic_DNA"/>
</dbReference>
<dbReference type="SMART" id="SM00355">
    <property type="entry name" value="ZnF_C2H2"/>
    <property type="match status" value="5"/>
</dbReference>
<evidence type="ECO:0000256" key="8">
    <source>
        <dbReference type="ARBA" id="ARBA00023163"/>
    </source>
</evidence>
<dbReference type="PROSITE" id="PS50157">
    <property type="entry name" value="ZINC_FINGER_C2H2_2"/>
    <property type="match status" value="5"/>
</dbReference>
<proteinExistence type="inferred from homology"/>
<evidence type="ECO:0000313" key="12">
    <source>
        <dbReference type="EMBL" id="CAG2225894.1"/>
    </source>
</evidence>
<dbReference type="OrthoDB" id="6065450at2759"/>
<comment type="subcellular location">
    <subcellularLocation>
        <location evidence="1">Nucleus</location>
    </subcellularLocation>
</comment>
<dbReference type="Gene3D" id="3.30.160.60">
    <property type="entry name" value="Classic Zinc Finger"/>
    <property type="match status" value="3"/>
</dbReference>
<comment type="similarity">
    <text evidence="2">Belongs to the krueppel C2H2-type zinc-finger protein family.</text>
</comment>
<dbReference type="Pfam" id="PF12171">
    <property type="entry name" value="zf-C2H2_jaz"/>
    <property type="match status" value="1"/>
</dbReference>
<dbReference type="GO" id="GO:0008270">
    <property type="term" value="F:zinc ion binding"/>
    <property type="evidence" value="ECO:0007669"/>
    <property type="project" value="UniProtKB-KW"/>
</dbReference>
<sequence length="257" mass="29750">MHGSEDLLYKCKTCGKCFESTSRLKIHERSHSDDKMFKCVLCGKGYKYKCTLENHMKVCDCQHTKEDLDEHTEDAHKYVCEECNKTFASASGFQNHRKLLHGSGEHLFTCKTCGKSYGSSSRLKIHAASHSTIQLFQCTIYDADALQCHCGKRYKSKTGLLLHQRKHSKTSLSLVLFVGKDTQTNGTSTNIYIAILEHRWLHVKYVDSKQCHTVDTGATWRDTKEGYQRKMEISMEHRMNEPFRTCHFVQYYIDRIL</sequence>
<dbReference type="GO" id="GO:0005634">
    <property type="term" value="C:nucleus"/>
    <property type="evidence" value="ECO:0007669"/>
    <property type="project" value="UniProtKB-SubCell"/>
</dbReference>
<dbReference type="Proteomes" id="UP000683360">
    <property type="component" value="Unassembled WGS sequence"/>
</dbReference>
<evidence type="ECO:0000256" key="7">
    <source>
        <dbReference type="ARBA" id="ARBA00023015"/>
    </source>
</evidence>
<dbReference type="PANTHER" id="PTHR16515">
    <property type="entry name" value="PR DOMAIN ZINC FINGER PROTEIN"/>
    <property type="match status" value="1"/>
</dbReference>
<keyword evidence="6" id="KW-0862">Zinc</keyword>